<feature type="coiled-coil region" evidence="9">
    <location>
        <begin position="25"/>
        <end position="66"/>
    </location>
</feature>
<dbReference type="Pfam" id="PF03116">
    <property type="entry name" value="NQR2_RnfD_RnfE"/>
    <property type="match status" value="1"/>
</dbReference>
<evidence type="ECO:0000256" key="8">
    <source>
        <dbReference type="ARBA" id="ARBA00023136"/>
    </source>
</evidence>
<keyword evidence="1" id="KW-0813">Transport</keyword>
<evidence type="ECO:0000256" key="4">
    <source>
        <dbReference type="ARBA" id="ARBA00022643"/>
    </source>
</evidence>
<evidence type="ECO:0000256" key="7">
    <source>
        <dbReference type="ARBA" id="ARBA00022989"/>
    </source>
</evidence>
<evidence type="ECO:0000256" key="3">
    <source>
        <dbReference type="ARBA" id="ARBA00022630"/>
    </source>
</evidence>
<dbReference type="PANTHER" id="PTHR30578:SF0">
    <property type="entry name" value="ION-TRANSLOCATING OXIDOREDUCTASE COMPLEX SUBUNIT D"/>
    <property type="match status" value="1"/>
</dbReference>
<keyword evidence="6" id="KW-1278">Translocase</keyword>
<feature type="transmembrane region" description="Helical" evidence="10">
    <location>
        <begin position="114"/>
        <end position="132"/>
    </location>
</feature>
<accession>X0VLF5</accession>
<feature type="transmembrane region" description="Helical" evidence="10">
    <location>
        <begin position="138"/>
        <end position="156"/>
    </location>
</feature>
<evidence type="ECO:0000256" key="10">
    <source>
        <dbReference type="SAM" id="Phobius"/>
    </source>
</evidence>
<dbReference type="EMBL" id="BARS01022179">
    <property type="protein sequence ID" value="GAG12002.1"/>
    <property type="molecule type" value="Genomic_DNA"/>
</dbReference>
<evidence type="ECO:0000313" key="11">
    <source>
        <dbReference type="EMBL" id="GAG12002.1"/>
    </source>
</evidence>
<sequence>MNEEEKKQLDEAMKKIYGSNKSVNKKKVEEELANIGKEVEGTKEEVTEVKEEMEKVGKTIQEIRGEAKSPPMEKAINASHLISPPTTAKEAVKGECFTVSVNPHVKDKVTISKIMWSVVIALLPAVIAGVYFFKLRALLIILVSIITAVATEFIIFKLAKKEIPKLDGSAVITGLLLGLILPPTVPLWLPILGVVFAIGIGKQIFGGLGHNIFNPALVGRVFLVASFPVLMTRWILPDGIT</sequence>
<dbReference type="GO" id="GO:0055085">
    <property type="term" value="P:transmembrane transport"/>
    <property type="evidence" value="ECO:0007669"/>
    <property type="project" value="InterPro"/>
</dbReference>
<dbReference type="GO" id="GO:0005886">
    <property type="term" value="C:plasma membrane"/>
    <property type="evidence" value="ECO:0007669"/>
    <property type="project" value="TreeGrafter"/>
</dbReference>
<keyword evidence="8 10" id="KW-0472">Membrane</keyword>
<keyword evidence="4" id="KW-0288">FMN</keyword>
<evidence type="ECO:0000256" key="1">
    <source>
        <dbReference type="ARBA" id="ARBA00022448"/>
    </source>
</evidence>
<dbReference type="InterPro" id="IPR004338">
    <property type="entry name" value="NqrB/RnfD"/>
</dbReference>
<evidence type="ECO:0000256" key="2">
    <source>
        <dbReference type="ARBA" id="ARBA00022553"/>
    </source>
</evidence>
<name>X0VLF5_9ZZZZ</name>
<dbReference type="AlphaFoldDB" id="X0VLF5"/>
<feature type="transmembrane region" description="Helical" evidence="10">
    <location>
        <begin position="163"/>
        <end position="181"/>
    </location>
</feature>
<evidence type="ECO:0000256" key="9">
    <source>
        <dbReference type="SAM" id="Coils"/>
    </source>
</evidence>
<keyword evidence="7 10" id="KW-1133">Transmembrane helix</keyword>
<protein>
    <submittedName>
        <fullName evidence="11">Uncharacterized protein</fullName>
    </submittedName>
</protein>
<gene>
    <name evidence="11" type="ORF">S01H1_35486</name>
</gene>
<dbReference type="PANTHER" id="PTHR30578">
    <property type="entry name" value="ELECTRON TRANSPORT COMPLEX PROTEIN RNFD"/>
    <property type="match status" value="1"/>
</dbReference>
<feature type="non-terminal residue" evidence="11">
    <location>
        <position position="241"/>
    </location>
</feature>
<keyword evidence="3" id="KW-0285">Flavoprotein</keyword>
<comment type="caution">
    <text evidence="11">The sequence shown here is derived from an EMBL/GenBank/DDBJ whole genome shotgun (WGS) entry which is preliminary data.</text>
</comment>
<keyword evidence="5 10" id="KW-0812">Transmembrane</keyword>
<organism evidence="11">
    <name type="scientific">marine sediment metagenome</name>
    <dbReference type="NCBI Taxonomy" id="412755"/>
    <lineage>
        <taxon>unclassified sequences</taxon>
        <taxon>metagenomes</taxon>
        <taxon>ecological metagenomes</taxon>
    </lineage>
</organism>
<keyword evidence="9" id="KW-0175">Coiled coil</keyword>
<evidence type="ECO:0000256" key="5">
    <source>
        <dbReference type="ARBA" id="ARBA00022692"/>
    </source>
</evidence>
<keyword evidence="2" id="KW-0597">Phosphoprotein</keyword>
<evidence type="ECO:0000256" key="6">
    <source>
        <dbReference type="ARBA" id="ARBA00022967"/>
    </source>
</evidence>
<feature type="transmembrane region" description="Helical" evidence="10">
    <location>
        <begin position="217"/>
        <end position="236"/>
    </location>
</feature>
<reference evidence="11" key="1">
    <citation type="journal article" date="2014" name="Front. Microbiol.">
        <title>High frequency of phylogenetically diverse reductive dehalogenase-homologous genes in deep subseafloor sedimentary metagenomes.</title>
        <authorList>
            <person name="Kawai M."/>
            <person name="Futagami T."/>
            <person name="Toyoda A."/>
            <person name="Takaki Y."/>
            <person name="Nishi S."/>
            <person name="Hori S."/>
            <person name="Arai W."/>
            <person name="Tsubouchi T."/>
            <person name="Morono Y."/>
            <person name="Uchiyama I."/>
            <person name="Ito T."/>
            <person name="Fujiyama A."/>
            <person name="Inagaki F."/>
            <person name="Takami H."/>
        </authorList>
    </citation>
    <scope>NUCLEOTIDE SEQUENCE</scope>
    <source>
        <strain evidence="11">Expedition CK06-06</strain>
    </source>
</reference>
<proteinExistence type="predicted"/>